<dbReference type="AlphaFoldDB" id="A0AAD7BBR9"/>
<keyword evidence="2" id="KW-0812">Transmembrane</keyword>
<comment type="caution">
    <text evidence="3">The sequence shown here is derived from an EMBL/GenBank/DDBJ whole genome shotgun (WGS) entry which is preliminary data.</text>
</comment>
<keyword evidence="4" id="KW-1185">Reference proteome</keyword>
<keyword evidence="2" id="KW-0472">Membrane</keyword>
<evidence type="ECO:0000313" key="4">
    <source>
        <dbReference type="Proteomes" id="UP001221142"/>
    </source>
</evidence>
<feature type="region of interest" description="Disordered" evidence="1">
    <location>
        <begin position="1"/>
        <end position="28"/>
    </location>
</feature>
<evidence type="ECO:0000256" key="1">
    <source>
        <dbReference type="SAM" id="MobiDB-lite"/>
    </source>
</evidence>
<accession>A0AAD7BBR9</accession>
<reference evidence="3" key="1">
    <citation type="submission" date="2023-03" db="EMBL/GenBank/DDBJ databases">
        <title>Massive genome expansion in bonnet fungi (Mycena s.s.) driven by repeated elements and novel gene families across ecological guilds.</title>
        <authorList>
            <consortium name="Lawrence Berkeley National Laboratory"/>
            <person name="Harder C.B."/>
            <person name="Miyauchi S."/>
            <person name="Viragh M."/>
            <person name="Kuo A."/>
            <person name="Thoen E."/>
            <person name="Andreopoulos B."/>
            <person name="Lu D."/>
            <person name="Skrede I."/>
            <person name="Drula E."/>
            <person name="Henrissat B."/>
            <person name="Morin E."/>
            <person name="Kohler A."/>
            <person name="Barry K."/>
            <person name="LaButti K."/>
            <person name="Morin E."/>
            <person name="Salamov A."/>
            <person name="Lipzen A."/>
            <person name="Mereny Z."/>
            <person name="Hegedus B."/>
            <person name="Baldrian P."/>
            <person name="Stursova M."/>
            <person name="Weitz H."/>
            <person name="Taylor A."/>
            <person name="Grigoriev I.V."/>
            <person name="Nagy L.G."/>
            <person name="Martin F."/>
            <person name="Kauserud H."/>
        </authorList>
    </citation>
    <scope>NUCLEOTIDE SEQUENCE</scope>
    <source>
        <strain evidence="3">9284</strain>
    </source>
</reference>
<dbReference type="PANTHER" id="PTHR46579:SF1">
    <property type="entry name" value="F5_8 TYPE C DOMAIN-CONTAINING PROTEIN"/>
    <property type="match status" value="1"/>
</dbReference>
<dbReference type="Proteomes" id="UP001221142">
    <property type="component" value="Unassembled WGS sequence"/>
</dbReference>
<feature type="compositionally biased region" description="Polar residues" evidence="1">
    <location>
        <begin position="10"/>
        <end position="28"/>
    </location>
</feature>
<feature type="transmembrane region" description="Helical" evidence="2">
    <location>
        <begin position="67"/>
        <end position="95"/>
    </location>
</feature>
<gene>
    <name evidence="3" type="ORF">FB45DRAFT_1105832</name>
</gene>
<dbReference type="EMBL" id="JARKIF010000022">
    <property type="protein sequence ID" value="KAJ7616591.1"/>
    <property type="molecule type" value="Genomic_DNA"/>
</dbReference>
<evidence type="ECO:0000313" key="3">
    <source>
        <dbReference type="EMBL" id="KAJ7616591.1"/>
    </source>
</evidence>
<sequence>MLFPSFAGAPNSTTNPDPTRTNINSPTQCNSGNRAGIMELQDSQGAELTFEEVIIFVTLLNGLAPKFGIMIANILTMFKIGILAVVCVAGCVILSGGSHIKNPQRNFESAFAATRSSVLSLIVYHLTEALSYQRYKKDVIYPGSFFPGPKKPKNLDSFAFVGLYHLAALQREGLCIWDSRSQSLFTSKPFLALGTADGHGIAALSGLVGHVGKHLCRVYCSMKGRRKPKTTTYYPVRLLPDGDYHVSGCDHPDVNLTALLDESTLEQSTERYNHNMLFVSEATSQKDYEQRRLETGISKPSIFSGLPHSLPVPAFFPLDGMHPILNLGDLLTSLWRGTIDCASTDDKSTWDWAVLTGDVWKEHGQAVADLREYFPGSFDTPPRNPAEKINTQYKAWEYLMYLFGVGPALLLGILPDKYYHHYCKVVRAFRLLFQEEILPEEAVEADSLLKQFFTDFEDLYCQRRVDRMHFVCPIIHTISHMPGETIRKGPLNLHSQWVMERTIGNLGEEIKQHCDPYANLAQRGIRRAQVNALKALLPELTPTEAMPRNSLDLGHGYALLHPTDSCPREVRDCEAAAIRRYIRENCDDENVNEVANSWRPNVIRWGRVHLPNGQICRSSWNENNRTTTPRRARVVKVKISTANDGSDSGDGDMPQSDLRRGFEFAEVSFYLRLNVGGIEHCLAVASFFGPPDSFLYEYSSRTHDVRAFKITDIHSCVLMGPDHQYRYFRPQDPDSAEDRWFLYEKSGLAMARMRGYFEEDADD</sequence>
<proteinExistence type="predicted"/>
<keyword evidence="2" id="KW-1133">Transmembrane helix</keyword>
<protein>
    <submittedName>
        <fullName evidence="3">Uncharacterized protein</fullName>
    </submittedName>
</protein>
<name>A0AAD7BBR9_9AGAR</name>
<organism evidence="3 4">
    <name type="scientific">Roridomyces roridus</name>
    <dbReference type="NCBI Taxonomy" id="1738132"/>
    <lineage>
        <taxon>Eukaryota</taxon>
        <taxon>Fungi</taxon>
        <taxon>Dikarya</taxon>
        <taxon>Basidiomycota</taxon>
        <taxon>Agaricomycotina</taxon>
        <taxon>Agaricomycetes</taxon>
        <taxon>Agaricomycetidae</taxon>
        <taxon>Agaricales</taxon>
        <taxon>Marasmiineae</taxon>
        <taxon>Mycenaceae</taxon>
        <taxon>Roridomyces</taxon>
    </lineage>
</organism>
<dbReference type="PANTHER" id="PTHR46579">
    <property type="entry name" value="F5/8 TYPE C DOMAIN-CONTAINING PROTEIN-RELATED"/>
    <property type="match status" value="1"/>
</dbReference>
<evidence type="ECO:0000256" key="2">
    <source>
        <dbReference type="SAM" id="Phobius"/>
    </source>
</evidence>